<dbReference type="AlphaFoldDB" id="A0A9D9HMY9"/>
<dbReference type="Proteomes" id="UP000823638">
    <property type="component" value="Unassembled WGS sequence"/>
</dbReference>
<protein>
    <recommendedName>
        <fullName evidence="13">Ribonuclease</fullName>
        <ecNumber evidence="13">3.1.26.4</ecNumber>
    </recommendedName>
</protein>
<keyword evidence="11" id="KW-0464">Manganese</keyword>
<evidence type="ECO:0000256" key="1">
    <source>
        <dbReference type="ARBA" id="ARBA00000077"/>
    </source>
</evidence>
<evidence type="ECO:0000259" key="14">
    <source>
        <dbReference type="PROSITE" id="PS51975"/>
    </source>
</evidence>
<evidence type="ECO:0000256" key="8">
    <source>
        <dbReference type="ARBA" id="ARBA00022723"/>
    </source>
</evidence>
<feature type="binding site" evidence="12">
    <location>
        <position position="106"/>
    </location>
    <ligand>
        <name>a divalent metal cation</name>
        <dbReference type="ChEBI" id="CHEBI:60240"/>
    </ligand>
</feature>
<dbReference type="Pfam" id="PF01351">
    <property type="entry name" value="RNase_HII"/>
    <property type="match status" value="1"/>
</dbReference>
<comment type="catalytic activity">
    <reaction evidence="1 12 13">
        <text>Endonucleolytic cleavage to 5'-phosphomonoester.</text>
        <dbReference type="EC" id="3.1.26.4"/>
    </reaction>
</comment>
<evidence type="ECO:0000313" key="15">
    <source>
        <dbReference type="EMBL" id="MBO8456867.1"/>
    </source>
</evidence>
<comment type="cofactor">
    <cofactor evidence="2">
        <name>Mg(2+)</name>
        <dbReference type="ChEBI" id="CHEBI:18420"/>
    </cofactor>
</comment>
<name>A0A9D9HMY9_9SPIR</name>
<evidence type="ECO:0000256" key="2">
    <source>
        <dbReference type="ARBA" id="ARBA00001946"/>
    </source>
</evidence>
<comment type="cofactor">
    <cofactor evidence="12">
        <name>Mn(2+)</name>
        <dbReference type="ChEBI" id="CHEBI:29035"/>
    </cofactor>
    <cofactor evidence="12">
        <name>Mg(2+)</name>
        <dbReference type="ChEBI" id="CHEBI:18420"/>
    </cofactor>
    <text evidence="12">Manganese or magnesium. Binds 1 divalent metal ion per monomer in the absence of substrate. May bind a second metal ion after substrate binding.</text>
</comment>
<dbReference type="InterPro" id="IPR024567">
    <property type="entry name" value="RNase_HII/HIII_dom"/>
</dbReference>
<comment type="caution">
    <text evidence="15">The sequence shown here is derived from an EMBL/GenBank/DDBJ whole genome shotgun (WGS) entry which is preliminary data.</text>
</comment>
<dbReference type="GO" id="GO:0003723">
    <property type="term" value="F:RNA binding"/>
    <property type="evidence" value="ECO:0007669"/>
    <property type="project" value="UniProtKB-UniRule"/>
</dbReference>
<dbReference type="PANTHER" id="PTHR10954">
    <property type="entry name" value="RIBONUCLEASE H2 SUBUNIT A"/>
    <property type="match status" value="1"/>
</dbReference>
<keyword evidence="9 12" id="KW-0255">Endonuclease</keyword>
<keyword evidence="6" id="KW-0963">Cytoplasm</keyword>
<evidence type="ECO:0000256" key="10">
    <source>
        <dbReference type="ARBA" id="ARBA00022801"/>
    </source>
</evidence>
<gene>
    <name evidence="15" type="ORF">IAA81_01410</name>
</gene>
<dbReference type="GO" id="GO:0032299">
    <property type="term" value="C:ribonuclease H2 complex"/>
    <property type="evidence" value="ECO:0007669"/>
    <property type="project" value="TreeGrafter"/>
</dbReference>
<comment type="similarity">
    <text evidence="5 13">Belongs to the RNase HII family.</text>
</comment>
<dbReference type="GO" id="GO:0046872">
    <property type="term" value="F:metal ion binding"/>
    <property type="evidence" value="ECO:0007669"/>
    <property type="project" value="UniProtKB-KW"/>
</dbReference>
<evidence type="ECO:0000256" key="9">
    <source>
        <dbReference type="ARBA" id="ARBA00022759"/>
    </source>
</evidence>
<dbReference type="InterPro" id="IPR012337">
    <property type="entry name" value="RNaseH-like_sf"/>
</dbReference>
<evidence type="ECO:0000256" key="12">
    <source>
        <dbReference type="PROSITE-ProRule" id="PRU01319"/>
    </source>
</evidence>
<organism evidence="15 16">
    <name type="scientific">Candidatus Gallitreponema excrementavium</name>
    <dbReference type="NCBI Taxonomy" id="2840840"/>
    <lineage>
        <taxon>Bacteria</taxon>
        <taxon>Pseudomonadati</taxon>
        <taxon>Spirochaetota</taxon>
        <taxon>Spirochaetia</taxon>
        <taxon>Spirochaetales</taxon>
        <taxon>Candidatus Gallitreponema</taxon>
    </lineage>
</organism>
<comment type="subcellular location">
    <subcellularLocation>
        <location evidence="4">Cytoplasm</location>
    </subcellularLocation>
</comment>
<dbReference type="Gene3D" id="3.30.420.10">
    <property type="entry name" value="Ribonuclease H-like superfamily/Ribonuclease H"/>
    <property type="match status" value="1"/>
</dbReference>
<evidence type="ECO:0000256" key="5">
    <source>
        <dbReference type="ARBA" id="ARBA00007383"/>
    </source>
</evidence>
<keyword evidence="10 12" id="KW-0378">Hydrolase</keyword>
<evidence type="ECO:0000256" key="11">
    <source>
        <dbReference type="ARBA" id="ARBA00023211"/>
    </source>
</evidence>
<dbReference type="InterPro" id="IPR022898">
    <property type="entry name" value="RNase_HII"/>
</dbReference>
<dbReference type="PROSITE" id="PS51975">
    <property type="entry name" value="RNASE_H_2"/>
    <property type="match status" value="1"/>
</dbReference>
<dbReference type="CDD" id="cd07182">
    <property type="entry name" value="RNase_HII_bacteria_HII_like"/>
    <property type="match status" value="1"/>
</dbReference>
<accession>A0A9D9HMY9</accession>
<sequence length="190" mass="21523">MICGIDEAGRGPLAGPVTAAAVILPNDFKVELLRDSKKLSPKKRLELSDLILKTCFFGIGWAFPEEIDELNIHNATLKAMERAYQNLISEYAGDFFIENGIEVIVDGVHIPDIPEKNTRAEIKADDRFPPVMAASILAKTARDLMMERYGRLYPEYEYPKHKGYPTKLHSELLKKWGPPPIQRKSFNIPR</sequence>
<evidence type="ECO:0000256" key="4">
    <source>
        <dbReference type="ARBA" id="ARBA00004496"/>
    </source>
</evidence>
<dbReference type="NCBIfam" id="NF000595">
    <property type="entry name" value="PRK00015.1-3"/>
    <property type="match status" value="1"/>
</dbReference>
<dbReference type="GO" id="GO:0043137">
    <property type="term" value="P:DNA replication, removal of RNA primer"/>
    <property type="evidence" value="ECO:0007669"/>
    <property type="project" value="TreeGrafter"/>
</dbReference>
<feature type="binding site" evidence="12">
    <location>
        <position position="6"/>
    </location>
    <ligand>
        <name>a divalent metal cation</name>
        <dbReference type="ChEBI" id="CHEBI:60240"/>
    </ligand>
</feature>
<dbReference type="PANTHER" id="PTHR10954:SF18">
    <property type="entry name" value="RIBONUCLEASE HII"/>
    <property type="match status" value="1"/>
</dbReference>
<dbReference type="GO" id="GO:0004523">
    <property type="term" value="F:RNA-DNA hybrid ribonuclease activity"/>
    <property type="evidence" value="ECO:0007669"/>
    <property type="project" value="UniProtKB-UniRule"/>
</dbReference>
<reference evidence="15" key="2">
    <citation type="journal article" date="2021" name="PeerJ">
        <title>Extensive microbial diversity within the chicken gut microbiome revealed by metagenomics and culture.</title>
        <authorList>
            <person name="Gilroy R."/>
            <person name="Ravi A."/>
            <person name="Getino M."/>
            <person name="Pursley I."/>
            <person name="Horton D.L."/>
            <person name="Alikhan N.F."/>
            <person name="Baker D."/>
            <person name="Gharbi K."/>
            <person name="Hall N."/>
            <person name="Watson M."/>
            <person name="Adriaenssens E.M."/>
            <person name="Foster-Nyarko E."/>
            <person name="Jarju S."/>
            <person name="Secka A."/>
            <person name="Antonio M."/>
            <person name="Oren A."/>
            <person name="Chaudhuri R.R."/>
            <person name="La Ragione R."/>
            <person name="Hildebrand F."/>
            <person name="Pallen M.J."/>
        </authorList>
    </citation>
    <scope>NUCLEOTIDE SEQUENCE</scope>
    <source>
        <strain evidence="15">10532</strain>
    </source>
</reference>
<dbReference type="GO" id="GO:0005737">
    <property type="term" value="C:cytoplasm"/>
    <property type="evidence" value="ECO:0007669"/>
    <property type="project" value="UniProtKB-SubCell"/>
</dbReference>
<dbReference type="InterPro" id="IPR001352">
    <property type="entry name" value="RNase_HII/HIII"/>
</dbReference>
<reference evidence="15" key="1">
    <citation type="submission" date="2020-10" db="EMBL/GenBank/DDBJ databases">
        <authorList>
            <person name="Gilroy R."/>
        </authorList>
    </citation>
    <scope>NUCLEOTIDE SEQUENCE</scope>
    <source>
        <strain evidence="15">10532</strain>
    </source>
</reference>
<dbReference type="GO" id="GO:0006298">
    <property type="term" value="P:mismatch repair"/>
    <property type="evidence" value="ECO:0007669"/>
    <property type="project" value="TreeGrafter"/>
</dbReference>
<keyword evidence="7 12" id="KW-0540">Nuclease</keyword>
<keyword evidence="8 12" id="KW-0479">Metal-binding</keyword>
<dbReference type="EC" id="3.1.26.4" evidence="13"/>
<comment type="function">
    <text evidence="3 13">Endonuclease that specifically degrades the RNA of RNA-DNA hybrids.</text>
</comment>
<dbReference type="EMBL" id="JADIMM010000021">
    <property type="protein sequence ID" value="MBO8456867.1"/>
    <property type="molecule type" value="Genomic_DNA"/>
</dbReference>
<evidence type="ECO:0000256" key="3">
    <source>
        <dbReference type="ARBA" id="ARBA00004065"/>
    </source>
</evidence>
<evidence type="ECO:0000313" key="16">
    <source>
        <dbReference type="Proteomes" id="UP000823638"/>
    </source>
</evidence>
<feature type="binding site" evidence="12">
    <location>
        <position position="7"/>
    </location>
    <ligand>
        <name>a divalent metal cation</name>
        <dbReference type="ChEBI" id="CHEBI:60240"/>
    </ligand>
</feature>
<feature type="domain" description="RNase H type-2" evidence="14">
    <location>
        <begin position="1"/>
        <end position="190"/>
    </location>
</feature>
<evidence type="ECO:0000256" key="6">
    <source>
        <dbReference type="ARBA" id="ARBA00022490"/>
    </source>
</evidence>
<evidence type="ECO:0000256" key="13">
    <source>
        <dbReference type="RuleBase" id="RU003515"/>
    </source>
</evidence>
<dbReference type="SUPFAM" id="SSF53098">
    <property type="entry name" value="Ribonuclease H-like"/>
    <property type="match status" value="1"/>
</dbReference>
<evidence type="ECO:0000256" key="7">
    <source>
        <dbReference type="ARBA" id="ARBA00022722"/>
    </source>
</evidence>
<proteinExistence type="inferred from homology"/>
<dbReference type="InterPro" id="IPR036397">
    <property type="entry name" value="RNaseH_sf"/>
</dbReference>